<reference evidence="2" key="1">
    <citation type="submission" date="2022-01" db="EMBL/GenBank/DDBJ databases">
        <authorList>
            <person name="King R."/>
        </authorList>
    </citation>
    <scope>NUCLEOTIDE SEQUENCE</scope>
</reference>
<sequence>MSKLKQKVENIKPEEVISSKCNILPTIEELSEREKRASNILIFGLEESQTSSEDEAGTDVEKANSVINSIDRSVPTASTKVFRLGKAEPEFLEVQEEISISLSERHHLQAEKVLIDTG</sequence>
<keyword evidence="3" id="KW-1185">Reference proteome</keyword>
<dbReference type="AlphaFoldDB" id="A0A9N9MT28"/>
<evidence type="ECO:0000313" key="2">
    <source>
        <dbReference type="EMBL" id="CAG9769824.1"/>
    </source>
</evidence>
<organism evidence="2 3">
    <name type="scientific">Ceutorhynchus assimilis</name>
    <name type="common">cabbage seed weevil</name>
    <dbReference type="NCBI Taxonomy" id="467358"/>
    <lineage>
        <taxon>Eukaryota</taxon>
        <taxon>Metazoa</taxon>
        <taxon>Ecdysozoa</taxon>
        <taxon>Arthropoda</taxon>
        <taxon>Hexapoda</taxon>
        <taxon>Insecta</taxon>
        <taxon>Pterygota</taxon>
        <taxon>Neoptera</taxon>
        <taxon>Endopterygota</taxon>
        <taxon>Coleoptera</taxon>
        <taxon>Polyphaga</taxon>
        <taxon>Cucujiformia</taxon>
        <taxon>Curculionidae</taxon>
        <taxon>Ceutorhynchinae</taxon>
        <taxon>Ceutorhynchus</taxon>
    </lineage>
</organism>
<evidence type="ECO:0000313" key="3">
    <source>
        <dbReference type="Proteomes" id="UP001152799"/>
    </source>
</evidence>
<dbReference type="Proteomes" id="UP001152799">
    <property type="component" value="Chromosome 6"/>
</dbReference>
<evidence type="ECO:0000256" key="1">
    <source>
        <dbReference type="SAM" id="MobiDB-lite"/>
    </source>
</evidence>
<name>A0A9N9MT28_9CUCU</name>
<proteinExistence type="predicted"/>
<dbReference type="EMBL" id="OU892282">
    <property type="protein sequence ID" value="CAG9769824.1"/>
    <property type="molecule type" value="Genomic_DNA"/>
</dbReference>
<dbReference type="OrthoDB" id="6778856at2759"/>
<accession>A0A9N9MT28</accession>
<protein>
    <submittedName>
        <fullName evidence="2">Uncharacterized protein</fullName>
    </submittedName>
</protein>
<feature type="region of interest" description="Disordered" evidence="1">
    <location>
        <begin position="48"/>
        <end position="69"/>
    </location>
</feature>
<gene>
    <name evidence="2" type="ORF">CEUTPL_LOCUS10298</name>
</gene>